<dbReference type="RefSeq" id="WP_078981860.1">
    <property type="nucleotide sequence ID" value="NZ_MWQN01000004.1"/>
</dbReference>
<dbReference type="Proteomes" id="UP000190037">
    <property type="component" value="Unassembled WGS sequence"/>
</dbReference>
<sequence>MNGQRVVYSAVSTGLAAWLVSTVAGQLPDQRFDRLLARGPFRLLPAPNWRFFGPNPGVDDAHLLYRDITAGTAAPWKEIEVTPDRPWYALAWNAGNRAPKVLLDTLQVIIKVSNDSCADMVRITSSPGYLILRDYLTTRIPHDPGADHTQFMLLRGHPERGQPYAVEPLFASRHIPLRPDSSAAAAAR</sequence>
<organism evidence="1 2">
    <name type="scientific">Embleya scabrispora</name>
    <dbReference type="NCBI Taxonomy" id="159449"/>
    <lineage>
        <taxon>Bacteria</taxon>
        <taxon>Bacillati</taxon>
        <taxon>Actinomycetota</taxon>
        <taxon>Actinomycetes</taxon>
        <taxon>Kitasatosporales</taxon>
        <taxon>Streptomycetaceae</taxon>
        <taxon>Embleya</taxon>
    </lineage>
</organism>
<dbReference type="AlphaFoldDB" id="A0A1T3NKD3"/>
<proteinExistence type="predicted"/>
<name>A0A1T3NKD3_9ACTN</name>
<comment type="caution">
    <text evidence="1">The sequence shown here is derived from an EMBL/GenBank/DDBJ whole genome shotgun (WGS) entry which is preliminary data.</text>
</comment>
<reference evidence="1 2" key="1">
    <citation type="submission" date="2017-03" db="EMBL/GenBank/DDBJ databases">
        <title>Draft genome sequence of Streptomyces scabrisporus NF3, endophyte isolated from Amphipterygium adstringens.</title>
        <authorList>
            <person name="Vazquez M."/>
            <person name="Ceapa C.D."/>
            <person name="Rodriguez Luna D."/>
            <person name="Sanchez Esquivel S."/>
        </authorList>
    </citation>
    <scope>NUCLEOTIDE SEQUENCE [LARGE SCALE GENOMIC DNA]</scope>
    <source>
        <strain evidence="1 2">NF3</strain>
    </source>
</reference>
<accession>A0A1T3NKD3</accession>
<evidence type="ECO:0000313" key="1">
    <source>
        <dbReference type="EMBL" id="OPC77101.1"/>
    </source>
</evidence>
<dbReference type="OrthoDB" id="8565707at2"/>
<gene>
    <name evidence="1" type="ORF">B4N89_41785</name>
</gene>
<evidence type="ECO:0000313" key="2">
    <source>
        <dbReference type="Proteomes" id="UP000190037"/>
    </source>
</evidence>
<dbReference type="EMBL" id="MWQN01000004">
    <property type="protein sequence ID" value="OPC77101.1"/>
    <property type="molecule type" value="Genomic_DNA"/>
</dbReference>
<keyword evidence="2" id="KW-1185">Reference proteome</keyword>
<protein>
    <submittedName>
        <fullName evidence="1">Uncharacterized protein</fullName>
    </submittedName>
</protein>